<keyword evidence="3" id="KW-1185">Reference proteome</keyword>
<feature type="transmembrane region" description="Helical" evidence="1">
    <location>
        <begin position="91"/>
        <end position="109"/>
    </location>
</feature>
<evidence type="ECO:0000313" key="3">
    <source>
        <dbReference type="Proteomes" id="UP000053237"/>
    </source>
</evidence>
<dbReference type="AlphaFoldDB" id="A0A024GBG0"/>
<evidence type="ECO:0000256" key="1">
    <source>
        <dbReference type="SAM" id="Phobius"/>
    </source>
</evidence>
<dbReference type="EMBL" id="CAIX01000059">
    <property type="protein sequence ID" value="CCI43989.1"/>
    <property type="molecule type" value="Genomic_DNA"/>
</dbReference>
<organism evidence="2 3">
    <name type="scientific">Albugo candida</name>
    <dbReference type="NCBI Taxonomy" id="65357"/>
    <lineage>
        <taxon>Eukaryota</taxon>
        <taxon>Sar</taxon>
        <taxon>Stramenopiles</taxon>
        <taxon>Oomycota</taxon>
        <taxon>Peronosporomycetes</taxon>
        <taxon>Albuginales</taxon>
        <taxon>Albuginaceae</taxon>
        <taxon>Albugo</taxon>
    </lineage>
</organism>
<keyword evidence="1" id="KW-1133">Transmembrane helix</keyword>
<keyword evidence="1" id="KW-0472">Membrane</keyword>
<gene>
    <name evidence="2" type="ORF">BN9_047730</name>
</gene>
<accession>A0A024GBG0</accession>
<dbReference type="Proteomes" id="UP000053237">
    <property type="component" value="Unassembled WGS sequence"/>
</dbReference>
<sequence length="138" mass="16140">MTVRKVYAVECKICSFRMNSTVVIVSIHHVARAPYQCGPIESSSSSTAKTTHPILSNEHFFPSLWHITLDRMNENVIINYKRNNDKKIKKLITFLNFYFTKLLYAFVTFHSRMHESDDNLCHKHLIHKCLTVVEIRIS</sequence>
<keyword evidence="1" id="KW-0812">Transmembrane</keyword>
<protein>
    <submittedName>
        <fullName evidence="2">Uncharacterized protein</fullName>
    </submittedName>
</protein>
<proteinExistence type="predicted"/>
<name>A0A024GBG0_9STRA</name>
<comment type="caution">
    <text evidence="2">The sequence shown here is derived from an EMBL/GenBank/DDBJ whole genome shotgun (WGS) entry which is preliminary data.</text>
</comment>
<dbReference type="InParanoid" id="A0A024GBG0"/>
<evidence type="ECO:0000313" key="2">
    <source>
        <dbReference type="EMBL" id="CCI43989.1"/>
    </source>
</evidence>
<reference evidence="2 3" key="1">
    <citation type="submission" date="2012-05" db="EMBL/GenBank/DDBJ databases">
        <title>Recombination and specialization in a pathogen metapopulation.</title>
        <authorList>
            <person name="Gardiner A."/>
            <person name="Kemen E."/>
            <person name="Schultz-Larsen T."/>
            <person name="MacLean D."/>
            <person name="Van Oosterhout C."/>
            <person name="Jones J.D.G."/>
        </authorList>
    </citation>
    <scope>NUCLEOTIDE SEQUENCE [LARGE SCALE GENOMIC DNA]</scope>
    <source>
        <strain evidence="2 3">Ac Nc2</strain>
    </source>
</reference>